<evidence type="ECO:0000313" key="13">
    <source>
        <dbReference type="EMBL" id="QEY74128.1"/>
    </source>
</evidence>
<evidence type="ECO:0000256" key="1">
    <source>
        <dbReference type="ARBA" id="ARBA00004651"/>
    </source>
</evidence>
<feature type="transmembrane region" description="Helical" evidence="11">
    <location>
        <begin position="157"/>
        <end position="179"/>
    </location>
</feature>
<keyword evidence="9" id="KW-0625">Polysaccharide transport</keyword>
<organism evidence="13 14">
    <name type="scientific">Pseudomonas denitrificans</name>
    <dbReference type="NCBI Taxonomy" id="43306"/>
    <lineage>
        <taxon>Bacteria</taxon>
        <taxon>Pseudomonadati</taxon>
        <taxon>Pseudomonadota</taxon>
        <taxon>Gammaproteobacteria</taxon>
        <taxon>Pseudomonadales</taxon>
        <taxon>Pseudomonadaceae</taxon>
        <taxon>Halopseudomonas</taxon>
    </lineage>
</organism>
<evidence type="ECO:0000256" key="6">
    <source>
        <dbReference type="ARBA" id="ARBA00022692"/>
    </source>
</evidence>
<keyword evidence="4 11" id="KW-1003">Cell membrane</keyword>
<comment type="subcellular location">
    <subcellularLocation>
        <location evidence="11">Cell inner membrane</location>
        <topology evidence="11">Multi-pass membrane protein</topology>
    </subcellularLocation>
    <subcellularLocation>
        <location evidence="1">Cell membrane</location>
        <topology evidence="1">Multi-pass membrane protein</topology>
    </subcellularLocation>
</comment>
<feature type="transmembrane region" description="Helical" evidence="11">
    <location>
        <begin position="248"/>
        <end position="265"/>
    </location>
</feature>
<dbReference type="GO" id="GO:0140359">
    <property type="term" value="F:ABC-type transporter activity"/>
    <property type="evidence" value="ECO:0007669"/>
    <property type="project" value="InterPro"/>
</dbReference>
<evidence type="ECO:0000256" key="7">
    <source>
        <dbReference type="ARBA" id="ARBA00022903"/>
    </source>
</evidence>
<dbReference type="EMBL" id="CP043626">
    <property type="protein sequence ID" value="QEY74128.1"/>
    <property type="molecule type" value="Genomic_DNA"/>
</dbReference>
<dbReference type="RefSeq" id="WP_151188642.1">
    <property type="nucleotide sequence ID" value="NZ_CP043626.1"/>
</dbReference>
<feature type="transmembrane region" description="Helical" evidence="11">
    <location>
        <begin position="122"/>
        <end position="145"/>
    </location>
</feature>
<proteinExistence type="inferred from homology"/>
<feature type="transmembrane region" description="Helical" evidence="11">
    <location>
        <begin position="41"/>
        <end position="61"/>
    </location>
</feature>
<keyword evidence="7" id="KW-0972">Capsule biogenesis/degradation</keyword>
<reference evidence="13 14" key="1">
    <citation type="submission" date="2019-09" db="EMBL/GenBank/DDBJ databases">
        <title>Prosopis cineraria nodule microbiome.</title>
        <authorList>
            <person name="Chaluvadi S.R."/>
            <person name="Ali R."/>
            <person name="Wang X."/>
        </authorList>
    </citation>
    <scope>NUCLEOTIDE SEQUENCE [LARGE SCALE GENOMIC DNA]</scope>
    <source>
        <strain evidence="13 14">BG1</strain>
    </source>
</reference>
<evidence type="ECO:0000256" key="10">
    <source>
        <dbReference type="ARBA" id="ARBA00023136"/>
    </source>
</evidence>
<feature type="domain" description="ABC transmembrane type-2" evidence="12">
    <location>
        <begin position="42"/>
        <end position="268"/>
    </location>
</feature>
<evidence type="ECO:0000256" key="5">
    <source>
        <dbReference type="ARBA" id="ARBA00022597"/>
    </source>
</evidence>
<keyword evidence="14" id="KW-1185">Reference proteome</keyword>
<dbReference type="InterPro" id="IPR013525">
    <property type="entry name" value="ABC2_TM"/>
</dbReference>
<keyword evidence="6 11" id="KW-0812">Transmembrane</keyword>
<dbReference type="Proteomes" id="UP000326659">
    <property type="component" value="Chromosome"/>
</dbReference>
<comment type="similarity">
    <text evidence="2 11">Belongs to the ABC-2 integral membrane protein family.</text>
</comment>
<dbReference type="PIRSF" id="PIRSF006648">
    <property type="entry name" value="DrrB"/>
    <property type="match status" value="1"/>
</dbReference>
<gene>
    <name evidence="13" type="ORF">F1C79_22380</name>
</gene>
<sequence>MSTRLHHAANPPEMTRSFWANRSIIWKMAVREVIGRYRGSIMGLAWSFFNPILLLVVYTFIFGVVFQSRWGNTEPHNTGDFAIIIFSGMIVHGLFAECFNRAPTLITGNPNYVKKIVFPLEILPWISMGAALFHTGISWLVLLVAELLLKGSIPLTTVLFPVVLLPLIILTMGFSWFLAALGAYLRDISQITGIITTVLMFLSPMFYPITAIPEAYRPLLYINPLTLIIEESREVLIWGNLPSITQLGSYYLVSVLIAWLGFWWFQKTRKGFADVL</sequence>
<dbReference type="InterPro" id="IPR000412">
    <property type="entry name" value="ABC_2_transport"/>
</dbReference>
<dbReference type="GO" id="GO:0043190">
    <property type="term" value="C:ATP-binding cassette (ABC) transporter complex"/>
    <property type="evidence" value="ECO:0007669"/>
    <property type="project" value="InterPro"/>
</dbReference>
<feature type="transmembrane region" description="Helical" evidence="11">
    <location>
        <begin position="81"/>
        <end position="102"/>
    </location>
</feature>
<keyword evidence="8 11" id="KW-1133">Transmembrane helix</keyword>
<evidence type="ECO:0000256" key="3">
    <source>
        <dbReference type="ARBA" id="ARBA00022448"/>
    </source>
</evidence>
<evidence type="ECO:0000256" key="9">
    <source>
        <dbReference type="ARBA" id="ARBA00023047"/>
    </source>
</evidence>
<dbReference type="PROSITE" id="PS51012">
    <property type="entry name" value="ABC_TM2"/>
    <property type="match status" value="1"/>
</dbReference>
<feature type="transmembrane region" description="Helical" evidence="11">
    <location>
        <begin position="191"/>
        <end position="209"/>
    </location>
</feature>
<keyword evidence="10 11" id="KW-0472">Membrane</keyword>
<dbReference type="Pfam" id="PF01061">
    <property type="entry name" value="ABC2_membrane"/>
    <property type="match status" value="1"/>
</dbReference>
<name>A0A9X7N325_PSEDE</name>
<dbReference type="PANTHER" id="PTHR30413:SF10">
    <property type="entry name" value="CAPSULE POLYSACCHARIDE EXPORT INNER-MEMBRANE PROTEIN CTRC"/>
    <property type="match status" value="1"/>
</dbReference>
<dbReference type="AlphaFoldDB" id="A0A9X7N325"/>
<evidence type="ECO:0000313" key="14">
    <source>
        <dbReference type="Proteomes" id="UP000326659"/>
    </source>
</evidence>
<keyword evidence="3 11" id="KW-0813">Transport</keyword>
<dbReference type="GO" id="GO:0015774">
    <property type="term" value="P:polysaccharide transport"/>
    <property type="evidence" value="ECO:0007669"/>
    <property type="project" value="UniProtKB-KW"/>
</dbReference>
<dbReference type="OrthoDB" id="9786910at2"/>
<evidence type="ECO:0000256" key="11">
    <source>
        <dbReference type="RuleBase" id="RU361157"/>
    </source>
</evidence>
<protein>
    <recommendedName>
        <fullName evidence="11">Transport permease protein</fullName>
    </recommendedName>
</protein>
<evidence type="ECO:0000256" key="2">
    <source>
        <dbReference type="ARBA" id="ARBA00007783"/>
    </source>
</evidence>
<evidence type="ECO:0000256" key="8">
    <source>
        <dbReference type="ARBA" id="ARBA00022989"/>
    </source>
</evidence>
<accession>A0A9X7N325</accession>
<dbReference type="GO" id="GO:0015920">
    <property type="term" value="P:lipopolysaccharide transport"/>
    <property type="evidence" value="ECO:0007669"/>
    <property type="project" value="TreeGrafter"/>
</dbReference>
<keyword evidence="5" id="KW-0762">Sugar transport</keyword>
<dbReference type="KEGG" id="pden:F1C79_22380"/>
<evidence type="ECO:0000259" key="12">
    <source>
        <dbReference type="PROSITE" id="PS51012"/>
    </source>
</evidence>
<dbReference type="InterPro" id="IPR047817">
    <property type="entry name" value="ABC2_TM_bact-type"/>
</dbReference>
<evidence type="ECO:0000256" key="4">
    <source>
        <dbReference type="ARBA" id="ARBA00022475"/>
    </source>
</evidence>
<dbReference type="PANTHER" id="PTHR30413">
    <property type="entry name" value="INNER MEMBRANE TRANSPORT PERMEASE"/>
    <property type="match status" value="1"/>
</dbReference>